<dbReference type="Proteomes" id="UP000004259">
    <property type="component" value="Unassembled WGS sequence"/>
</dbReference>
<dbReference type="EMBL" id="ADKM02000128">
    <property type="protein sequence ID" value="EGC01580.1"/>
    <property type="molecule type" value="Genomic_DNA"/>
</dbReference>
<dbReference type="InterPro" id="IPR036983">
    <property type="entry name" value="AIM24_sf"/>
</dbReference>
<keyword evidence="2" id="KW-1185">Reference proteome</keyword>
<evidence type="ECO:0000313" key="1">
    <source>
        <dbReference type="EMBL" id="EGC01580.1"/>
    </source>
</evidence>
<comment type="caution">
    <text evidence="1">The sequence shown here is derived from an EMBL/GenBank/DDBJ whole genome shotgun (WGS) entry which is preliminary data.</text>
</comment>
<dbReference type="InterPro" id="IPR016031">
    <property type="entry name" value="Trp_RNA-bd_attenuator-like_dom"/>
</dbReference>
<dbReference type="InterPro" id="IPR002838">
    <property type="entry name" value="AIM24"/>
</dbReference>
<protein>
    <recommendedName>
        <fullName evidence="3">TIGR00266 family protein</fullName>
    </recommendedName>
</protein>
<gene>
    <name evidence="1" type="ORF">CUS_5721</name>
</gene>
<dbReference type="OrthoDB" id="9779518at2"/>
<dbReference type="RefSeq" id="WP_004167545.1">
    <property type="nucleotide sequence ID" value="NZ_ADKM02000128.1"/>
</dbReference>
<dbReference type="Gene3D" id="3.60.160.10">
    <property type="entry name" value="Mitochondrial biogenesis AIM24"/>
    <property type="match status" value="1"/>
</dbReference>
<proteinExistence type="predicted"/>
<dbReference type="STRING" id="246199.CUS_5721"/>
<accession>E9SGP5</accession>
<reference evidence="1 2" key="1">
    <citation type="submission" date="2011-02" db="EMBL/GenBank/DDBJ databases">
        <authorList>
            <person name="Nelson K.E."/>
            <person name="Sutton G."/>
            <person name="Torralba M."/>
            <person name="Durkin S."/>
            <person name="Harkins D."/>
            <person name="Montgomery R."/>
            <person name="Ziemer C."/>
            <person name="Klaassens E."/>
            <person name="Ocuiv P."/>
            <person name="Morrison M."/>
        </authorList>
    </citation>
    <scope>NUCLEOTIDE SEQUENCE [LARGE SCALE GENOMIC DNA]</scope>
    <source>
        <strain evidence="1 2">8</strain>
    </source>
</reference>
<evidence type="ECO:0008006" key="3">
    <source>
        <dbReference type="Google" id="ProtNLM"/>
    </source>
</evidence>
<evidence type="ECO:0000313" key="2">
    <source>
        <dbReference type="Proteomes" id="UP000004259"/>
    </source>
</evidence>
<dbReference type="Pfam" id="PF01987">
    <property type="entry name" value="AIM24"/>
    <property type="match status" value="1"/>
</dbReference>
<dbReference type="PANTHER" id="PTHR38074">
    <property type="entry name" value="ALTERED INHERITANCE OF MITOCHONDRIA PROTEIN 24, MITOCHONDRIAL"/>
    <property type="match status" value="1"/>
</dbReference>
<dbReference type="AlphaFoldDB" id="E9SGP5"/>
<organism evidence="1 2">
    <name type="scientific">Ruminococcus albus 8</name>
    <dbReference type="NCBI Taxonomy" id="246199"/>
    <lineage>
        <taxon>Bacteria</taxon>
        <taxon>Bacillati</taxon>
        <taxon>Bacillota</taxon>
        <taxon>Clostridia</taxon>
        <taxon>Eubacteriales</taxon>
        <taxon>Oscillospiraceae</taxon>
        <taxon>Ruminococcus</taxon>
    </lineage>
</organism>
<name>E9SGP5_RUMAL</name>
<dbReference type="eggNOG" id="COG2013">
    <property type="taxonomic scope" value="Bacteria"/>
</dbReference>
<dbReference type="PANTHER" id="PTHR38074:SF1">
    <property type="entry name" value="ALTERED INHERITANCE OF MITOCHONDRIA PROTEIN 24, MITOCHONDRIAL"/>
    <property type="match status" value="1"/>
</dbReference>
<sequence>MVRTNIFQPTEVRDVVASAGNFSVVEYKRDVSVDSVSAETKYFMAQMNMRKRQVIARLNGNGIILQAGAMQVMTGDVQVATNVKGAGDFFKKMIGGSVTGESAIKPRYTGQGFVYLEPTYKYIILEDLDTWGGAVTIDDGMFLACDDSVNVGVVARSNLSSAALGGEGLFNTSLNGKGIVALESRVPREELIVLDLENDCVKIDGNMAVAWSTSLQFTVERTTATLIGSAASGEGLVNVYRGTGRILMAPV</sequence>
<dbReference type="SUPFAM" id="SSF51219">
    <property type="entry name" value="TRAP-like"/>
    <property type="match status" value="1"/>
</dbReference>